<gene>
    <name evidence="2" type="ORF">SAMN05660918_0275</name>
</gene>
<organism evidence="2 3">
    <name type="scientific">Flavobacterium terrigena</name>
    <dbReference type="NCBI Taxonomy" id="402734"/>
    <lineage>
        <taxon>Bacteria</taxon>
        <taxon>Pseudomonadati</taxon>
        <taxon>Bacteroidota</taxon>
        <taxon>Flavobacteriia</taxon>
        <taxon>Flavobacteriales</taxon>
        <taxon>Flavobacteriaceae</taxon>
        <taxon>Flavobacterium</taxon>
    </lineage>
</organism>
<sequence length="135" mass="15361">MKKFFGTILQLIGLVTIIVSSIATTELVCERKMLYSQIKSELDYSNKTQIDSQEIALLFAAAFGIILFVIGLILLITKTKKQRQLEAELTTFKYILENGEEQDNAIGDLERLFELKQKGILTEEEFGAIKRKLIE</sequence>
<feature type="transmembrane region" description="Helical" evidence="1">
    <location>
        <begin position="55"/>
        <end position="76"/>
    </location>
</feature>
<evidence type="ECO:0000256" key="1">
    <source>
        <dbReference type="SAM" id="Phobius"/>
    </source>
</evidence>
<reference evidence="3" key="1">
    <citation type="submission" date="2016-10" db="EMBL/GenBank/DDBJ databases">
        <authorList>
            <person name="Varghese N."/>
            <person name="Submissions S."/>
        </authorList>
    </citation>
    <scope>NUCLEOTIDE SEQUENCE [LARGE SCALE GENOMIC DNA]</scope>
    <source>
        <strain evidence="3">DSM 17934</strain>
    </source>
</reference>
<evidence type="ECO:0008006" key="4">
    <source>
        <dbReference type="Google" id="ProtNLM"/>
    </source>
</evidence>
<dbReference type="EMBL" id="FNYA01000001">
    <property type="protein sequence ID" value="SEI38811.1"/>
    <property type="molecule type" value="Genomic_DNA"/>
</dbReference>
<dbReference type="STRING" id="402734.SAMN05660918_0275"/>
<accession>A0A1H6Q4R8</accession>
<evidence type="ECO:0000313" key="2">
    <source>
        <dbReference type="EMBL" id="SEI38811.1"/>
    </source>
</evidence>
<proteinExistence type="predicted"/>
<dbReference type="AlphaFoldDB" id="A0A1H6Q4R8"/>
<protein>
    <recommendedName>
        <fullName evidence="4">Short C-terminal domain-containing protein</fullName>
    </recommendedName>
</protein>
<keyword evidence="1" id="KW-0812">Transmembrane</keyword>
<dbReference type="RefSeq" id="WP_091306620.1">
    <property type="nucleotide sequence ID" value="NZ_CBCSJU010000001.1"/>
</dbReference>
<keyword evidence="1" id="KW-1133">Transmembrane helix</keyword>
<evidence type="ECO:0000313" key="3">
    <source>
        <dbReference type="Proteomes" id="UP000199702"/>
    </source>
</evidence>
<keyword evidence="1" id="KW-0472">Membrane</keyword>
<name>A0A1H6Q4R8_9FLAO</name>
<dbReference type="Proteomes" id="UP000199702">
    <property type="component" value="Unassembled WGS sequence"/>
</dbReference>
<keyword evidence="3" id="KW-1185">Reference proteome</keyword>
<dbReference type="OrthoDB" id="1778949at2"/>